<dbReference type="CDD" id="cd02214">
    <property type="entry name" value="cupin_MJ1618"/>
    <property type="match status" value="1"/>
</dbReference>
<keyword evidence="3" id="KW-1185">Reference proteome</keyword>
<accession>A0A1V6M0N6</accession>
<gene>
    <name evidence="2" type="ORF">BIY37_05670</name>
</gene>
<dbReference type="SUPFAM" id="SSF51182">
    <property type="entry name" value="RmlC-like cupins"/>
    <property type="match status" value="1"/>
</dbReference>
<reference evidence="2 3" key="1">
    <citation type="journal article" date="2016" name="Genome Announc.">
        <title>Draft Genome Sequence of the Anaerobic Ammonium-Oxidizing Bacterium 'Candidatus Brocadia sp. 40'.</title>
        <authorList>
            <person name="Ali M."/>
            <person name="Haroon M.F."/>
            <person name="Narita Y."/>
            <person name="Zhang L."/>
            <person name="Rangel Shaw D."/>
            <person name="Okabe S."/>
            <person name="Saikaly P.E."/>
        </authorList>
    </citation>
    <scope>NUCLEOTIDE SEQUENCE [LARGE SCALE GENOMIC DNA]</scope>
    <source>
        <strain evidence="2 3">40</strain>
    </source>
</reference>
<evidence type="ECO:0000259" key="1">
    <source>
        <dbReference type="Pfam" id="PF07883"/>
    </source>
</evidence>
<dbReference type="RefSeq" id="WP_070066856.1">
    <property type="nucleotide sequence ID" value="NZ_MJUW02000066.1"/>
</dbReference>
<dbReference type="EMBL" id="MJUW02000066">
    <property type="protein sequence ID" value="OQD45972.1"/>
    <property type="molecule type" value="Genomic_DNA"/>
</dbReference>
<dbReference type="Proteomes" id="UP000242219">
    <property type="component" value="Unassembled WGS sequence"/>
</dbReference>
<evidence type="ECO:0000313" key="2">
    <source>
        <dbReference type="EMBL" id="OQD45972.1"/>
    </source>
</evidence>
<feature type="domain" description="Cupin type-2" evidence="1">
    <location>
        <begin position="40"/>
        <end position="107"/>
    </location>
</feature>
<dbReference type="PANTHER" id="PTHR36114">
    <property type="entry name" value="16.7 KDA PROTEIN IN WHIE LOCUS"/>
    <property type="match status" value="1"/>
</dbReference>
<dbReference type="InterPro" id="IPR014710">
    <property type="entry name" value="RmlC-like_jellyroll"/>
</dbReference>
<dbReference type="GO" id="GO:0016853">
    <property type="term" value="F:isomerase activity"/>
    <property type="evidence" value="ECO:0007669"/>
    <property type="project" value="UniProtKB-KW"/>
</dbReference>
<comment type="caution">
    <text evidence="2">The sequence shown here is derived from an EMBL/GenBank/DDBJ whole genome shotgun (WGS) entry which is preliminary data.</text>
</comment>
<name>A0A1V6M0N6_9BACT</name>
<evidence type="ECO:0000313" key="3">
    <source>
        <dbReference type="Proteomes" id="UP000242219"/>
    </source>
</evidence>
<keyword evidence="2" id="KW-0413">Isomerase</keyword>
<dbReference type="Gene3D" id="2.60.120.10">
    <property type="entry name" value="Jelly Rolls"/>
    <property type="match status" value="1"/>
</dbReference>
<proteinExistence type="predicted"/>
<organism evidence="2 3">
    <name type="scientific">Candidatus Brocadia sapporoensis</name>
    <dbReference type="NCBI Taxonomy" id="392547"/>
    <lineage>
        <taxon>Bacteria</taxon>
        <taxon>Pseudomonadati</taxon>
        <taxon>Planctomycetota</taxon>
        <taxon>Candidatus Brocadiia</taxon>
        <taxon>Candidatus Brocadiales</taxon>
        <taxon>Candidatus Brocadiaceae</taxon>
        <taxon>Candidatus Brocadia</taxon>
    </lineage>
</organism>
<dbReference type="InterPro" id="IPR011051">
    <property type="entry name" value="RmlC_Cupin_sf"/>
</dbReference>
<dbReference type="Pfam" id="PF07883">
    <property type="entry name" value="Cupin_2"/>
    <property type="match status" value="1"/>
</dbReference>
<sequence length="119" mass="13696">MFIKDLKNCKEFIAGDNAILRELLHPDKEEINLRYSLAHAVVKQGETSSRHKLKYSEVYYILEGKGIMYIDHESVEVHSGQAIYIPPNAIQCIKNIGHSDLKFLCIVEPAWRPEDEEVL</sequence>
<dbReference type="AlphaFoldDB" id="A0A1V6M0N6"/>
<dbReference type="InterPro" id="IPR013096">
    <property type="entry name" value="Cupin_2"/>
</dbReference>
<dbReference type="InterPro" id="IPR052044">
    <property type="entry name" value="PKS_Associated_Protein"/>
</dbReference>
<dbReference type="PANTHER" id="PTHR36114:SF1">
    <property type="entry name" value="16.7 KDA PROTEIN IN WHIE LOCUS"/>
    <property type="match status" value="1"/>
</dbReference>
<protein>
    <submittedName>
        <fullName evidence="2">Mannose-6-phosphate isomerase</fullName>
    </submittedName>
</protein>